<dbReference type="Gene3D" id="3.30.70.20">
    <property type="match status" value="1"/>
</dbReference>
<dbReference type="PANTHER" id="PTHR42827:SF1">
    <property type="entry name" value="IRON-SULFUR CLUSTER-BINDING PROTEIN"/>
    <property type="match status" value="1"/>
</dbReference>
<feature type="domain" description="4Fe-4S ferredoxin-type" evidence="1">
    <location>
        <begin position="170"/>
        <end position="199"/>
    </location>
</feature>
<dbReference type="EMBL" id="LNGD01000121">
    <property type="protein sequence ID" value="KYC48984.1"/>
    <property type="molecule type" value="Genomic_DNA"/>
</dbReference>
<dbReference type="PATRIC" id="fig|1705564.3.peg.1602"/>
<evidence type="ECO:0000259" key="1">
    <source>
        <dbReference type="PROSITE" id="PS51379"/>
    </source>
</evidence>
<sequence length="227" mass="24967">MKNYNLKAEILTAANKLDLDFIGVADAKGYLNRDYVGNKPQDVMENCNSIIVFGVSIPKGAYESLPKGRAEYTNTLLAATATLRIAGFRLAKLAEERGYSATLAPSEGSEFGYWYANKETLKANFSMKYACYLSGIGSYGKNHLIITDKFGSRIRMAAILTDAKIDADGQSKSLISDKCKDCYECVEICPVSAFSIDGKIDRRKCREYMFGELGGLRCGMCVKVCPL</sequence>
<dbReference type="GO" id="GO:0016491">
    <property type="term" value="F:oxidoreductase activity"/>
    <property type="evidence" value="ECO:0007669"/>
    <property type="project" value="UniProtKB-ARBA"/>
</dbReference>
<evidence type="ECO:0000313" key="3">
    <source>
        <dbReference type="Proteomes" id="UP000075578"/>
    </source>
</evidence>
<dbReference type="InterPro" id="IPR017896">
    <property type="entry name" value="4Fe4S_Fe-S-bd"/>
</dbReference>
<dbReference type="PROSITE" id="PS00198">
    <property type="entry name" value="4FE4S_FER_1"/>
    <property type="match status" value="1"/>
</dbReference>
<proteinExistence type="predicted"/>
<dbReference type="Pfam" id="PF12838">
    <property type="entry name" value="Fer4_7"/>
    <property type="match status" value="1"/>
</dbReference>
<dbReference type="PANTHER" id="PTHR42827">
    <property type="entry name" value="IRON-SULFUR CLUSTER-BINDING PROTEIN-RELATED"/>
    <property type="match status" value="1"/>
</dbReference>
<organism evidence="2 3">
    <name type="scientific">Candidatus Methanofastidiosum methylothiophilum</name>
    <dbReference type="NCBI Taxonomy" id="1705564"/>
    <lineage>
        <taxon>Archaea</taxon>
        <taxon>Methanobacteriati</taxon>
        <taxon>Methanobacteriota</taxon>
        <taxon>Stenosarchaea group</taxon>
        <taxon>Candidatus Methanofastidiosia</taxon>
        <taxon>Candidatus Methanofastidiosales</taxon>
        <taxon>Candidatus Methanofastidiosaceae</taxon>
        <taxon>Candidatus Methanofastidiosum</taxon>
    </lineage>
</organism>
<dbReference type="AlphaFoldDB" id="A0A150IWE6"/>
<dbReference type="PROSITE" id="PS51379">
    <property type="entry name" value="4FE4S_FER_2"/>
    <property type="match status" value="1"/>
</dbReference>
<dbReference type="Proteomes" id="UP000075578">
    <property type="component" value="Unassembled WGS sequence"/>
</dbReference>
<name>A0A150IWE6_9EURY</name>
<gene>
    <name evidence="2" type="primary">queG_2</name>
    <name evidence="2" type="ORF">AMQ74_01511</name>
</gene>
<protein>
    <submittedName>
        <fullName evidence="2">Epoxyqueuosine reductase</fullName>
    </submittedName>
</protein>
<reference evidence="2 3" key="1">
    <citation type="journal article" date="2016" name="ISME J.">
        <title>Chasing the elusive Euryarchaeota class WSA2: genomes reveal a uniquely fastidious methyl-reducing methanogen.</title>
        <authorList>
            <person name="Nobu M.K."/>
            <person name="Narihiro T."/>
            <person name="Kuroda K."/>
            <person name="Mei R."/>
            <person name="Liu W.T."/>
        </authorList>
    </citation>
    <scope>NUCLEOTIDE SEQUENCE [LARGE SCALE GENOMIC DNA]</scope>
    <source>
        <strain evidence="2">U1lsi0528_Bin089</strain>
    </source>
</reference>
<accession>A0A150IWE6</accession>
<dbReference type="SUPFAM" id="SSF54862">
    <property type="entry name" value="4Fe-4S ferredoxins"/>
    <property type="match status" value="1"/>
</dbReference>
<comment type="caution">
    <text evidence="2">The sequence shown here is derived from an EMBL/GenBank/DDBJ whole genome shotgun (WGS) entry which is preliminary data.</text>
</comment>
<dbReference type="InterPro" id="IPR017900">
    <property type="entry name" value="4Fe4S_Fe_S_CS"/>
</dbReference>
<evidence type="ECO:0000313" key="2">
    <source>
        <dbReference type="EMBL" id="KYC48984.1"/>
    </source>
</evidence>